<organism evidence="3">
    <name type="scientific">Anopheles coluzzii</name>
    <name type="common">African malaria mosquito</name>
    <dbReference type="NCBI Taxonomy" id="1518534"/>
    <lineage>
        <taxon>Eukaryota</taxon>
        <taxon>Metazoa</taxon>
        <taxon>Ecdysozoa</taxon>
        <taxon>Arthropoda</taxon>
        <taxon>Hexapoda</taxon>
        <taxon>Insecta</taxon>
        <taxon>Pterygota</taxon>
        <taxon>Neoptera</taxon>
        <taxon>Endopterygota</taxon>
        <taxon>Diptera</taxon>
        <taxon>Nematocera</taxon>
        <taxon>Culicoidea</taxon>
        <taxon>Culicidae</taxon>
        <taxon>Anophelinae</taxon>
        <taxon>Anopheles</taxon>
    </lineage>
</organism>
<dbReference type="AlphaFoldDB" id="A0A8W7P5W6"/>
<evidence type="ECO:0000256" key="1">
    <source>
        <dbReference type="SAM" id="MobiDB-lite"/>
    </source>
</evidence>
<evidence type="ECO:0000313" key="3">
    <source>
        <dbReference type="EnsemblMetazoa" id="ACOM026481-PA.1"/>
    </source>
</evidence>
<dbReference type="EnsemblMetazoa" id="ACOM026481-RA">
    <property type="protein sequence ID" value="ACOM026481-PA.1"/>
    <property type="gene ID" value="ACOM026481"/>
</dbReference>
<dbReference type="VEuPathDB" id="VectorBase:ACON2_042096"/>
<dbReference type="Proteomes" id="UP000075882">
    <property type="component" value="Unassembled WGS sequence"/>
</dbReference>
<keyword evidence="2" id="KW-0732">Signal</keyword>
<feature type="signal peptide" evidence="2">
    <location>
        <begin position="1"/>
        <end position="23"/>
    </location>
</feature>
<evidence type="ECO:0000256" key="2">
    <source>
        <dbReference type="SAM" id="SignalP"/>
    </source>
</evidence>
<feature type="region of interest" description="Disordered" evidence="1">
    <location>
        <begin position="180"/>
        <end position="221"/>
    </location>
</feature>
<proteinExistence type="predicted"/>
<protein>
    <submittedName>
        <fullName evidence="3">Uncharacterized protein</fullName>
    </submittedName>
</protein>
<feature type="chain" id="PRO_5036501549" evidence="2">
    <location>
        <begin position="24"/>
        <end position="221"/>
    </location>
</feature>
<reference evidence="3" key="1">
    <citation type="submission" date="2022-08" db="UniProtKB">
        <authorList>
            <consortium name="EnsemblMetazoa"/>
        </authorList>
    </citation>
    <scope>IDENTIFICATION</scope>
</reference>
<name>A0A8W7P5W6_ANOCL</name>
<sequence length="221" mass="24333">MDIGLFVLFFGTVTLSVLPHIQADSLVVISKRYSNNSYSCFVRHTKDGLEYHLTYNVCILDPSTINNGTAVPNNLVGSLHCLLYECTITADELMSADGQLECFRHTYTPPAPVLDLFTTYRKWPGTPFSIPRERRLGRTKRDFSWVTFLEKISFMGRHQSTVSKQNEAYFHYNFMNKPSSGGGGGGGSVGGNRPVQPSPPVADTTTPAIPGPPIEPLTAEA</sequence>
<accession>A0A8W7P5W6</accession>
<feature type="compositionally biased region" description="Gly residues" evidence="1">
    <location>
        <begin position="180"/>
        <end position="190"/>
    </location>
</feature>